<feature type="domain" description="Galactose oxidase-like Early set" evidence="6">
    <location>
        <begin position="489"/>
        <end position="597"/>
    </location>
</feature>
<feature type="domain" description="Glyoxal oxidase N-terminal" evidence="5">
    <location>
        <begin position="208"/>
        <end position="483"/>
    </location>
</feature>
<dbReference type="InterPro" id="IPR013783">
    <property type="entry name" value="Ig-like_fold"/>
</dbReference>
<feature type="signal peptide" evidence="4">
    <location>
        <begin position="1"/>
        <end position="18"/>
    </location>
</feature>
<evidence type="ECO:0000256" key="1">
    <source>
        <dbReference type="ARBA" id="ARBA00022729"/>
    </source>
</evidence>
<keyword evidence="8" id="KW-1185">Reference proteome</keyword>
<dbReference type="InterPro" id="IPR037293">
    <property type="entry name" value="Gal_Oxidase_central_sf"/>
</dbReference>
<keyword evidence="3" id="KW-0472">Membrane</keyword>
<evidence type="ECO:0000256" key="3">
    <source>
        <dbReference type="SAM" id="Phobius"/>
    </source>
</evidence>
<dbReference type="CDD" id="cd02851">
    <property type="entry name" value="E_set_GO_C"/>
    <property type="match status" value="1"/>
</dbReference>
<evidence type="ECO:0000313" key="7">
    <source>
        <dbReference type="EMBL" id="KAF5354193.1"/>
    </source>
</evidence>
<proteinExistence type="predicted"/>
<feature type="chain" id="PRO_5034304250" evidence="4">
    <location>
        <begin position="19"/>
        <end position="796"/>
    </location>
</feature>
<dbReference type="PANTHER" id="PTHR32208:SF21">
    <property type="entry name" value="LOW QUALITY PROTEIN: ALDEHYDE OXIDASE GLOX-LIKE"/>
    <property type="match status" value="1"/>
</dbReference>
<dbReference type="Gene3D" id="2.60.40.10">
    <property type="entry name" value="Immunoglobulins"/>
    <property type="match status" value="1"/>
</dbReference>
<dbReference type="SUPFAM" id="SSF81296">
    <property type="entry name" value="E set domains"/>
    <property type="match status" value="1"/>
</dbReference>
<dbReference type="Proteomes" id="UP000559027">
    <property type="component" value="Unassembled WGS sequence"/>
</dbReference>
<comment type="caution">
    <text evidence="7">The sequence shown here is derived from an EMBL/GenBank/DDBJ whole genome shotgun (WGS) entry which is preliminary data.</text>
</comment>
<sequence>MLRQSLSFIALWLASTTAQKSGSFADGGDTLVSAMMMFVGNPEKVYILDKAEGNAAQVKGHSAWGSVWDMNTHQAEVMDVRTNVFCSSGMHLPNGSFIALGGNGAVGVGGNIGSQFDPTQGTGAWDSVYQDFDGGRAIRILNPCGSGDNFNAPECQWFDDPTVLAMKSRRWYSTTEALQDGSVIIIGGFANGGYINRNYPNVDPQFEGGAAVCTYEFFPPRNQDPPTFNFLVSTSGLNAYPHTFLMPSGKLFVQANVSTVLWDYNANVETPLPPMPNGVVRVYPASGAVAMLPLTPDNQYNPTILFCGGNDMPEYNWGNYSWPYVNTWEYPASKDCQRITPEPTDGSSPQYEQDDDMLEGRTMGQFIILPDLTLLVVNGGLNGTAGYSQMTLQTPLFDLMPYGESLASGPVGTPAIYNPKAPKGKRWSNAGFDTSQIARLYHSSAMLLPDTSVLIAGSNPNIDVNTSTIYPTTYKAEIFYPSYFSAKTRPAPSGMPQKLSYGGDPFDITIPSNSYAGSSNDAAASAMVTLLRGGFTTHAMNMGQRAVQLRNSYTVKSDGTILLHVAQPPPNPYIFQPGPAFLYVVINGVPSNGSYVIVGNGVIGSQLTAADSTLPDSIKADASASGSGQAGSNEPSSAKSSKIAIIAGVVGGIVVIGLIGGLIGICLVRRKRAAQKNQPSNLEFAMNNSSKFVSGGVGSAAAGADHDRVYQRDMSDAGYPRGHGTGLRDSDSSAFLPLKHENTSMAWGEGPPSLSYDGRASMTFRDSEDTYRGPYVPPPSPSKQPMIYSPGSNPRF</sequence>
<dbReference type="InterPro" id="IPR014756">
    <property type="entry name" value="Ig_E-set"/>
</dbReference>
<dbReference type="SUPFAM" id="SSF50965">
    <property type="entry name" value="Galactose oxidase, central domain"/>
    <property type="match status" value="1"/>
</dbReference>
<dbReference type="OrthoDB" id="2019572at2759"/>
<organism evidence="7 8">
    <name type="scientific">Leucocoprinus leucothites</name>
    <dbReference type="NCBI Taxonomy" id="201217"/>
    <lineage>
        <taxon>Eukaryota</taxon>
        <taxon>Fungi</taxon>
        <taxon>Dikarya</taxon>
        <taxon>Basidiomycota</taxon>
        <taxon>Agaricomycotina</taxon>
        <taxon>Agaricomycetes</taxon>
        <taxon>Agaricomycetidae</taxon>
        <taxon>Agaricales</taxon>
        <taxon>Agaricineae</taxon>
        <taxon>Agaricaceae</taxon>
        <taxon>Leucocoprinus</taxon>
    </lineage>
</organism>
<feature type="region of interest" description="Disordered" evidence="2">
    <location>
        <begin position="746"/>
        <end position="796"/>
    </location>
</feature>
<evidence type="ECO:0000259" key="5">
    <source>
        <dbReference type="Pfam" id="PF07250"/>
    </source>
</evidence>
<protein>
    <submittedName>
        <fullName evidence="7">Uncharacterized protein</fullName>
    </submittedName>
</protein>
<feature type="transmembrane region" description="Helical" evidence="3">
    <location>
        <begin position="643"/>
        <end position="668"/>
    </location>
</feature>
<accession>A0A8H5FZ94</accession>
<gene>
    <name evidence="7" type="ORF">D9756_007161</name>
</gene>
<dbReference type="EMBL" id="JAACJO010000009">
    <property type="protein sequence ID" value="KAF5354193.1"/>
    <property type="molecule type" value="Genomic_DNA"/>
</dbReference>
<dbReference type="Gene3D" id="2.130.10.80">
    <property type="entry name" value="Galactose oxidase/kelch, beta-propeller"/>
    <property type="match status" value="1"/>
</dbReference>
<dbReference type="InterPro" id="IPR009880">
    <property type="entry name" value="Glyoxal_oxidase_N"/>
</dbReference>
<keyword evidence="3" id="KW-1133">Transmembrane helix</keyword>
<keyword evidence="3" id="KW-0812">Transmembrane</keyword>
<evidence type="ECO:0000256" key="2">
    <source>
        <dbReference type="SAM" id="MobiDB-lite"/>
    </source>
</evidence>
<dbReference type="InterPro" id="IPR015202">
    <property type="entry name" value="GO-like_E_set"/>
</dbReference>
<keyword evidence="1 4" id="KW-0732">Signal</keyword>
<name>A0A8H5FZ94_9AGAR</name>
<dbReference type="InterPro" id="IPR011043">
    <property type="entry name" value="Gal_Oxase/kelch_b-propeller"/>
</dbReference>
<dbReference type="AlphaFoldDB" id="A0A8H5FZ94"/>
<evidence type="ECO:0000256" key="4">
    <source>
        <dbReference type="SAM" id="SignalP"/>
    </source>
</evidence>
<reference evidence="7 8" key="1">
    <citation type="journal article" date="2020" name="ISME J.">
        <title>Uncovering the hidden diversity of litter-decomposition mechanisms in mushroom-forming fungi.</title>
        <authorList>
            <person name="Floudas D."/>
            <person name="Bentzer J."/>
            <person name="Ahren D."/>
            <person name="Johansson T."/>
            <person name="Persson P."/>
            <person name="Tunlid A."/>
        </authorList>
    </citation>
    <scope>NUCLEOTIDE SEQUENCE [LARGE SCALE GENOMIC DNA]</scope>
    <source>
        <strain evidence="7 8">CBS 146.42</strain>
    </source>
</reference>
<dbReference type="PANTHER" id="PTHR32208">
    <property type="entry name" value="SECRETED PROTEIN-RELATED"/>
    <property type="match status" value="1"/>
</dbReference>
<dbReference type="Pfam" id="PF09118">
    <property type="entry name" value="GO-like_E_set"/>
    <property type="match status" value="1"/>
</dbReference>
<evidence type="ECO:0000313" key="8">
    <source>
        <dbReference type="Proteomes" id="UP000559027"/>
    </source>
</evidence>
<dbReference type="Pfam" id="PF07250">
    <property type="entry name" value="Glyoxal_oxid_N"/>
    <property type="match status" value="1"/>
</dbReference>
<evidence type="ECO:0000259" key="6">
    <source>
        <dbReference type="Pfam" id="PF09118"/>
    </source>
</evidence>